<evidence type="ECO:0000313" key="2">
    <source>
        <dbReference type="EMBL" id="KYG28173.1"/>
    </source>
</evidence>
<reference evidence="2" key="1">
    <citation type="submission" date="2016-02" db="EMBL/GenBank/DDBJ databases">
        <title>Genome sequence of Bacillus trypoxylicola KCTC 13244(T).</title>
        <authorList>
            <person name="Jeong H."/>
            <person name="Park S.-H."/>
            <person name="Choi S.-K."/>
        </authorList>
    </citation>
    <scope>NUCLEOTIDE SEQUENCE [LARGE SCALE GENOMIC DNA]</scope>
    <source>
        <strain evidence="2">KCTC 13244</strain>
    </source>
</reference>
<keyword evidence="3" id="KW-1185">Reference proteome</keyword>
<comment type="caution">
    <text evidence="2">The sequence shown here is derived from an EMBL/GenBank/DDBJ whole genome shotgun (WGS) entry which is preliminary data.</text>
</comment>
<dbReference type="Proteomes" id="UP000075806">
    <property type="component" value="Unassembled WGS sequence"/>
</dbReference>
<dbReference type="EMBL" id="LTAO01000034">
    <property type="protein sequence ID" value="KYG28173.1"/>
    <property type="molecule type" value="Genomic_DNA"/>
</dbReference>
<dbReference type="AlphaFoldDB" id="A0A161PHA9"/>
<dbReference type="Pfam" id="PF06810">
    <property type="entry name" value="Phage_scaffold"/>
    <property type="match status" value="1"/>
</dbReference>
<evidence type="ECO:0000256" key="1">
    <source>
        <dbReference type="SAM" id="MobiDB-lite"/>
    </source>
</evidence>
<dbReference type="STRING" id="519424.AZF04_09730"/>
<dbReference type="InterPro" id="IPR009636">
    <property type="entry name" value="SCAF"/>
</dbReference>
<dbReference type="OrthoDB" id="2365850at2"/>
<organism evidence="2 3">
    <name type="scientific">Alkalihalobacillus trypoxylicola</name>
    <dbReference type="NCBI Taxonomy" id="519424"/>
    <lineage>
        <taxon>Bacteria</taxon>
        <taxon>Bacillati</taxon>
        <taxon>Bacillota</taxon>
        <taxon>Bacilli</taxon>
        <taxon>Bacillales</taxon>
        <taxon>Bacillaceae</taxon>
        <taxon>Alkalihalobacillus</taxon>
    </lineage>
</organism>
<evidence type="ECO:0008006" key="4">
    <source>
        <dbReference type="Google" id="ProtNLM"/>
    </source>
</evidence>
<feature type="region of interest" description="Disordered" evidence="1">
    <location>
        <begin position="27"/>
        <end position="52"/>
    </location>
</feature>
<protein>
    <recommendedName>
        <fullName evidence="4">Scaffolding protein</fullName>
    </recommendedName>
</protein>
<name>A0A161PHA9_9BACI</name>
<dbReference type="RefSeq" id="WP_061949597.1">
    <property type="nucleotide sequence ID" value="NZ_LTAO01000034.1"/>
</dbReference>
<gene>
    <name evidence="2" type="ORF">AZF04_09730</name>
</gene>
<evidence type="ECO:0000313" key="3">
    <source>
        <dbReference type="Proteomes" id="UP000075806"/>
    </source>
</evidence>
<proteinExistence type="predicted"/>
<feature type="compositionally biased region" description="Basic and acidic residues" evidence="1">
    <location>
        <begin position="29"/>
        <end position="52"/>
    </location>
</feature>
<accession>A0A161PHA9</accession>
<sequence>MKREFLKGLGLEDEVIDKVMAEHGSTVNKTKDDLQSVTTERDNLKGQLTDRDKQLETLKSKATGNEELLQQIDQLKQDNKEAADDWKAQLDKQSFDFALDKALTSAKVRNSKAAKALLDVENIKLDGDKLTGLDDQLTALKESDGYLFAEEGAPGKWTNGKHHSGGGITVDDFKKLSYAGRIKLKKDNPTKYNELAGK</sequence>